<dbReference type="CDD" id="cd16936">
    <property type="entry name" value="HATPase_RsbW-like"/>
    <property type="match status" value="1"/>
</dbReference>
<dbReference type="PANTHER" id="PTHR41523:SF8">
    <property type="entry name" value="ETHYLENE RESPONSE SENSOR PROTEIN"/>
    <property type="match status" value="1"/>
</dbReference>
<evidence type="ECO:0000256" key="11">
    <source>
        <dbReference type="ARBA" id="ARBA00022989"/>
    </source>
</evidence>
<dbReference type="InterPro" id="IPR000700">
    <property type="entry name" value="PAS-assoc_C"/>
</dbReference>
<evidence type="ECO:0000259" key="15">
    <source>
        <dbReference type="PROSITE" id="PS50112"/>
    </source>
</evidence>
<dbReference type="OrthoDB" id="9770795at2"/>
<dbReference type="EC" id="2.7.13.3" evidence="3"/>
<dbReference type="SUPFAM" id="SSF55785">
    <property type="entry name" value="PYP-like sensor domain (PAS domain)"/>
    <property type="match status" value="1"/>
</dbReference>
<feature type="transmembrane region" description="Helical" evidence="14">
    <location>
        <begin position="12"/>
        <end position="33"/>
    </location>
</feature>
<feature type="transmembrane region" description="Helical" evidence="14">
    <location>
        <begin position="187"/>
        <end position="207"/>
    </location>
</feature>
<evidence type="ECO:0000313" key="18">
    <source>
        <dbReference type="Proteomes" id="UP000266302"/>
    </source>
</evidence>
<dbReference type="Gene3D" id="3.30.565.10">
    <property type="entry name" value="Histidine kinase-like ATPase, C-terminal domain"/>
    <property type="match status" value="1"/>
</dbReference>
<dbReference type="SMART" id="SM00091">
    <property type="entry name" value="PAS"/>
    <property type="match status" value="1"/>
</dbReference>
<feature type="transmembrane region" description="Helical" evidence="14">
    <location>
        <begin position="234"/>
        <end position="253"/>
    </location>
</feature>
<dbReference type="CDD" id="cd00130">
    <property type="entry name" value="PAS"/>
    <property type="match status" value="1"/>
</dbReference>
<feature type="transmembrane region" description="Helical" evidence="14">
    <location>
        <begin position="80"/>
        <end position="101"/>
    </location>
</feature>
<evidence type="ECO:0000256" key="7">
    <source>
        <dbReference type="ARBA" id="ARBA00022692"/>
    </source>
</evidence>
<dbReference type="InterPro" id="IPR003594">
    <property type="entry name" value="HATPase_dom"/>
</dbReference>
<keyword evidence="13 14" id="KW-0472">Membrane</keyword>
<sequence>MIHQRSPPPPSLLAMAGTVLFYMAVAEATAMPLPGQGLEQLLQPASGLALVLLVVGGQQLAPALFIGSLLSGLLAGNAPLAALAAALGTVTAAWLSCALLLRQPDFDKDHPNFRIIRHVLLWVCGAGAGAGALVASTGLLLAGEIAPSAWTEHLLHWWLGCSLGSLLIAPMALSYRRTLRFPEPLRHVGEGILVWLLAMACAVAIFGSTHNPVLASLANAYWMFLFVTWSGVRLGLLSTTALLCMIALQALWGTYQRTGFFARDIAVNHGFGYWSYMVILAVVGLSLAAYIAERRRQKAALRVAAIAFECQEGMLITDAQGVILQANQSFLQMSGYEAHEVLGKTPHFLLSVTDAPPEGPAQTALDFSPQQAVQRRQWHQRKSGEVYPAWITLSPVKDLQAHTTHYVVTMTDITTLLQQEAQRRKMEQAQREALVQEVHHRIKNNLQGIMGMLRTLDQQHPDLHGPITQVIGQIHSIAVIHGLQGRANADQVRLCELTCAVAAGIESLWHTPIHVDIPTPWQVCRINPTEAVPVALVLNELMLNAVKHGGKQHQDVQVVLRKGAQPDHVHITIANPGQWPASPPSAKGGHSLVSALMPRSGATVTRTQEADRAVLRLEFSPPVIHLEPAPLAP</sequence>
<dbReference type="PROSITE" id="PS50112">
    <property type="entry name" value="PAS"/>
    <property type="match status" value="1"/>
</dbReference>
<feature type="domain" description="PAS" evidence="15">
    <location>
        <begin position="314"/>
        <end position="345"/>
    </location>
</feature>
<dbReference type="PANTHER" id="PTHR41523">
    <property type="entry name" value="TWO-COMPONENT SYSTEM SENSOR PROTEIN"/>
    <property type="match status" value="1"/>
</dbReference>
<evidence type="ECO:0000259" key="16">
    <source>
        <dbReference type="PROSITE" id="PS50113"/>
    </source>
</evidence>
<evidence type="ECO:0000256" key="9">
    <source>
        <dbReference type="ARBA" id="ARBA00022777"/>
    </source>
</evidence>
<dbReference type="InterPro" id="IPR000014">
    <property type="entry name" value="PAS"/>
</dbReference>
<keyword evidence="7 14" id="KW-0812">Transmembrane</keyword>
<dbReference type="Gene3D" id="3.30.450.20">
    <property type="entry name" value="PAS domain"/>
    <property type="match status" value="1"/>
</dbReference>
<keyword evidence="12" id="KW-0843">Virulence</keyword>
<protein>
    <recommendedName>
        <fullName evidence="3">histidine kinase</fullName>
        <ecNumber evidence="3">2.7.13.3</ecNumber>
    </recommendedName>
</protein>
<dbReference type="AlphaFoldDB" id="A0A398C9P7"/>
<dbReference type="GO" id="GO:0004673">
    <property type="term" value="F:protein histidine kinase activity"/>
    <property type="evidence" value="ECO:0007669"/>
    <property type="project" value="UniProtKB-EC"/>
</dbReference>
<reference evidence="17 18" key="1">
    <citation type="submission" date="2018-09" db="EMBL/GenBank/DDBJ databases">
        <title>Draft genome of Simplicispira sp. NY-02.</title>
        <authorList>
            <person name="Im W.T."/>
        </authorList>
    </citation>
    <scope>NUCLEOTIDE SEQUENCE [LARGE SCALE GENOMIC DNA]</scope>
    <source>
        <strain evidence="17 18">NY-02</strain>
    </source>
</reference>
<feature type="domain" description="PAC" evidence="16">
    <location>
        <begin position="371"/>
        <end position="425"/>
    </location>
</feature>
<evidence type="ECO:0000313" key="17">
    <source>
        <dbReference type="EMBL" id="RID97558.1"/>
    </source>
</evidence>
<feature type="transmembrane region" description="Helical" evidence="14">
    <location>
        <begin position="45"/>
        <end position="74"/>
    </location>
</feature>
<dbReference type="Pfam" id="PF07568">
    <property type="entry name" value="HisKA_2"/>
    <property type="match status" value="1"/>
</dbReference>
<evidence type="ECO:0000256" key="8">
    <source>
        <dbReference type="ARBA" id="ARBA00022741"/>
    </source>
</evidence>
<evidence type="ECO:0000256" key="4">
    <source>
        <dbReference type="ARBA" id="ARBA00022475"/>
    </source>
</evidence>
<keyword evidence="11 14" id="KW-1133">Transmembrane helix</keyword>
<evidence type="ECO:0000256" key="6">
    <source>
        <dbReference type="ARBA" id="ARBA00022679"/>
    </source>
</evidence>
<evidence type="ECO:0000256" key="10">
    <source>
        <dbReference type="ARBA" id="ARBA00022840"/>
    </source>
</evidence>
<evidence type="ECO:0000256" key="12">
    <source>
        <dbReference type="ARBA" id="ARBA00023026"/>
    </source>
</evidence>
<gene>
    <name evidence="17" type="ORF">D3F03_13580</name>
</gene>
<comment type="caution">
    <text evidence="17">The sequence shown here is derived from an EMBL/GenBank/DDBJ whole genome shotgun (WGS) entry which is preliminary data.</text>
</comment>
<evidence type="ECO:0000256" key="13">
    <source>
        <dbReference type="ARBA" id="ARBA00023136"/>
    </source>
</evidence>
<dbReference type="InterPro" id="IPR036890">
    <property type="entry name" value="HATPase_C_sf"/>
</dbReference>
<accession>A0A398C9P7</accession>
<keyword evidence="9" id="KW-0418">Kinase</keyword>
<evidence type="ECO:0000256" key="5">
    <source>
        <dbReference type="ARBA" id="ARBA00022553"/>
    </source>
</evidence>
<evidence type="ECO:0000256" key="3">
    <source>
        <dbReference type="ARBA" id="ARBA00012438"/>
    </source>
</evidence>
<evidence type="ECO:0000256" key="1">
    <source>
        <dbReference type="ARBA" id="ARBA00000085"/>
    </source>
</evidence>
<dbReference type="Pfam" id="PF13426">
    <property type="entry name" value="PAS_9"/>
    <property type="match status" value="1"/>
</dbReference>
<dbReference type="Pfam" id="PF13581">
    <property type="entry name" value="HATPase_c_2"/>
    <property type="match status" value="1"/>
</dbReference>
<feature type="transmembrane region" description="Helical" evidence="14">
    <location>
        <begin position="121"/>
        <end position="143"/>
    </location>
</feature>
<evidence type="ECO:0000256" key="2">
    <source>
        <dbReference type="ARBA" id="ARBA00004651"/>
    </source>
</evidence>
<dbReference type="EMBL" id="QXJC01000006">
    <property type="protein sequence ID" value="RID97558.1"/>
    <property type="molecule type" value="Genomic_DNA"/>
</dbReference>
<dbReference type="RefSeq" id="WP_119109972.1">
    <property type="nucleotide sequence ID" value="NZ_QXJC01000006.1"/>
</dbReference>
<feature type="transmembrane region" description="Helical" evidence="14">
    <location>
        <begin position="273"/>
        <end position="292"/>
    </location>
</feature>
<keyword evidence="6" id="KW-0808">Transferase</keyword>
<dbReference type="InterPro" id="IPR035965">
    <property type="entry name" value="PAS-like_dom_sf"/>
</dbReference>
<dbReference type="SUPFAM" id="SSF55874">
    <property type="entry name" value="ATPase domain of HSP90 chaperone/DNA topoisomerase II/histidine kinase"/>
    <property type="match status" value="1"/>
</dbReference>
<dbReference type="Pfam" id="PF05231">
    <property type="entry name" value="MASE1"/>
    <property type="match status" value="1"/>
</dbReference>
<name>A0A398C9P7_9BURK</name>
<evidence type="ECO:0000256" key="14">
    <source>
        <dbReference type="SAM" id="Phobius"/>
    </source>
</evidence>
<dbReference type="Proteomes" id="UP000266302">
    <property type="component" value="Unassembled WGS sequence"/>
</dbReference>
<proteinExistence type="predicted"/>
<feature type="transmembrane region" description="Helical" evidence="14">
    <location>
        <begin position="155"/>
        <end position="175"/>
    </location>
</feature>
<keyword evidence="4" id="KW-1003">Cell membrane</keyword>
<organism evidence="17 18">
    <name type="scientific">Simplicispira hankyongi</name>
    <dbReference type="NCBI Taxonomy" id="2315688"/>
    <lineage>
        <taxon>Bacteria</taxon>
        <taxon>Pseudomonadati</taxon>
        <taxon>Pseudomonadota</taxon>
        <taxon>Betaproteobacteria</taxon>
        <taxon>Burkholderiales</taxon>
        <taxon>Comamonadaceae</taxon>
        <taxon>Simplicispira</taxon>
    </lineage>
</organism>
<dbReference type="GO" id="GO:0005886">
    <property type="term" value="C:plasma membrane"/>
    <property type="evidence" value="ECO:0007669"/>
    <property type="project" value="UniProtKB-SubCell"/>
</dbReference>
<comment type="catalytic activity">
    <reaction evidence="1">
        <text>ATP + protein L-histidine = ADP + protein N-phospho-L-histidine.</text>
        <dbReference type="EC" id="2.7.13.3"/>
    </reaction>
</comment>
<keyword evidence="18" id="KW-1185">Reference proteome</keyword>
<keyword evidence="10" id="KW-0067">ATP-binding</keyword>
<dbReference type="InterPro" id="IPR007895">
    <property type="entry name" value="MASE1"/>
</dbReference>
<comment type="subcellular location">
    <subcellularLocation>
        <location evidence="2">Cell membrane</location>
        <topology evidence="2">Multi-pass membrane protein</topology>
    </subcellularLocation>
</comment>
<keyword evidence="8" id="KW-0547">Nucleotide-binding</keyword>
<dbReference type="InterPro" id="IPR011495">
    <property type="entry name" value="Sig_transdc_His_kin_sub2_dim/P"/>
</dbReference>
<dbReference type="PROSITE" id="PS50113">
    <property type="entry name" value="PAC"/>
    <property type="match status" value="1"/>
</dbReference>
<keyword evidence="5" id="KW-0597">Phosphoprotein</keyword>
<dbReference type="NCBIfam" id="TIGR00229">
    <property type="entry name" value="sensory_box"/>
    <property type="match status" value="1"/>
</dbReference>
<dbReference type="GO" id="GO:0005524">
    <property type="term" value="F:ATP binding"/>
    <property type="evidence" value="ECO:0007669"/>
    <property type="project" value="UniProtKB-KW"/>
</dbReference>